<feature type="non-terminal residue" evidence="1">
    <location>
        <position position="1"/>
    </location>
</feature>
<evidence type="ECO:0000313" key="2">
    <source>
        <dbReference type="Proteomes" id="UP000663868"/>
    </source>
</evidence>
<evidence type="ECO:0000313" key="1">
    <source>
        <dbReference type="EMBL" id="CAF4439373.1"/>
    </source>
</evidence>
<dbReference type="EMBL" id="CAJOBB010029801">
    <property type="protein sequence ID" value="CAF4439373.1"/>
    <property type="molecule type" value="Genomic_DNA"/>
</dbReference>
<reference evidence="1" key="1">
    <citation type="submission" date="2021-02" db="EMBL/GenBank/DDBJ databases">
        <authorList>
            <person name="Nowell W R."/>
        </authorList>
    </citation>
    <scope>NUCLEOTIDE SEQUENCE</scope>
</reference>
<accession>A0A820RDC6</accession>
<name>A0A820RDC6_9BILA</name>
<gene>
    <name evidence="1" type="ORF">KXQ929_LOCUS53285</name>
</gene>
<protein>
    <submittedName>
        <fullName evidence="1">Uncharacterized protein</fullName>
    </submittedName>
</protein>
<feature type="non-terminal residue" evidence="1">
    <location>
        <position position="112"/>
    </location>
</feature>
<comment type="caution">
    <text evidence="1">The sequence shown here is derived from an EMBL/GenBank/DDBJ whole genome shotgun (WGS) entry which is preliminary data.</text>
</comment>
<sequence>LVSSSPAKYFNIRNSDSQLNYHIRMNTLSDLTENFTEQNDIDLTESSNVSSDLDQTLLNSSTNTSDNKCPVFFNYNNNMPTSTISLSDTPMYARIVKTPKLIVNSMSTIERL</sequence>
<dbReference type="AlphaFoldDB" id="A0A820RDC6"/>
<dbReference type="Proteomes" id="UP000663868">
    <property type="component" value="Unassembled WGS sequence"/>
</dbReference>
<proteinExistence type="predicted"/>
<organism evidence="1 2">
    <name type="scientific">Adineta steineri</name>
    <dbReference type="NCBI Taxonomy" id="433720"/>
    <lineage>
        <taxon>Eukaryota</taxon>
        <taxon>Metazoa</taxon>
        <taxon>Spiralia</taxon>
        <taxon>Gnathifera</taxon>
        <taxon>Rotifera</taxon>
        <taxon>Eurotatoria</taxon>
        <taxon>Bdelloidea</taxon>
        <taxon>Adinetida</taxon>
        <taxon>Adinetidae</taxon>
        <taxon>Adineta</taxon>
    </lineage>
</organism>